<sequence>MEELLKNVEEELKKQGIRNFGYLHVRTLEESRDYFAERIARGLTTTFEENDLDKKVDLSASLPGAKTILSVAVPYYYDSYMASGGYFSLYTQGRDYHLVVREILEKVAGLFRAKGGQAEVFADNNALPERLIAYMAGVGEIGRNHLLITPDYGSYVFLGEILTDLELPATERDPAKIQDYAVCKDCRNCLKACPTQILGERYYDTKRCMSYITQNKTVEDEDFRLFKGRLFGCDTCQRACPLNRGISTTSIADFTPRPYMRHPDLLAILNLTNAEFRPYQETSSGWRGKKLLQRNALVELMRQKVPVEGEKLPTEYLREHWNRLQNIFIL</sequence>
<evidence type="ECO:0000256" key="4">
    <source>
        <dbReference type="ARBA" id="ARBA00022723"/>
    </source>
</evidence>
<dbReference type="InterPro" id="IPR004453">
    <property type="entry name" value="QueG"/>
</dbReference>
<dbReference type="InterPro" id="IPR017900">
    <property type="entry name" value="4Fe4S_Fe_S_CS"/>
</dbReference>
<keyword evidence="8" id="KW-0411">Iron-sulfur</keyword>
<dbReference type="Pfam" id="PF13484">
    <property type="entry name" value="Fer4_16"/>
    <property type="match status" value="1"/>
</dbReference>
<evidence type="ECO:0000256" key="3">
    <source>
        <dbReference type="ARBA" id="ARBA00022694"/>
    </source>
</evidence>
<dbReference type="RefSeq" id="WP_211800985.1">
    <property type="nucleotide sequence ID" value="NZ_JAGSCS010000008.1"/>
</dbReference>
<dbReference type="PANTHER" id="PTHR30002">
    <property type="entry name" value="EPOXYQUEUOSINE REDUCTASE"/>
    <property type="match status" value="1"/>
</dbReference>
<evidence type="ECO:0000256" key="7">
    <source>
        <dbReference type="ARBA" id="ARBA00023004"/>
    </source>
</evidence>
<name>A0A941CNV5_9CLOT</name>
<keyword evidence="11" id="KW-1185">Reference proteome</keyword>
<evidence type="ECO:0000313" key="11">
    <source>
        <dbReference type="Proteomes" id="UP000675379"/>
    </source>
</evidence>
<keyword evidence="7" id="KW-0408">Iron</keyword>
<protein>
    <submittedName>
        <fullName evidence="10">tRNA epoxyqueuosine(34) reductase QueG</fullName>
        <ecNumber evidence="10">1.17.99.6</ecNumber>
    </submittedName>
</protein>
<dbReference type="PANTHER" id="PTHR30002:SF4">
    <property type="entry name" value="EPOXYQUEUOSINE REDUCTASE"/>
    <property type="match status" value="1"/>
</dbReference>
<keyword evidence="1" id="KW-0004">4Fe-4S</keyword>
<evidence type="ECO:0000259" key="9">
    <source>
        <dbReference type="PROSITE" id="PS51379"/>
    </source>
</evidence>
<dbReference type="PROSITE" id="PS00198">
    <property type="entry name" value="4FE4S_FER_1"/>
    <property type="match status" value="1"/>
</dbReference>
<keyword evidence="3" id="KW-0819">tRNA processing</keyword>
<dbReference type="AlphaFoldDB" id="A0A941CNV5"/>
<evidence type="ECO:0000256" key="2">
    <source>
        <dbReference type="ARBA" id="ARBA00022490"/>
    </source>
</evidence>
<organism evidence="10 11">
    <name type="scientific">Proteiniclasticum sediminis</name>
    <dbReference type="NCBI Taxonomy" id="2804028"/>
    <lineage>
        <taxon>Bacteria</taxon>
        <taxon>Bacillati</taxon>
        <taxon>Bacillota</taxon>
        <taxon>Clostridia</taxon>
        <taxon>Eubacteriales</taxon>
        <taxon>Clostridiaceae</taxon>
        <taxon>Proteiniclasticum</taxon>
    </lineage>
</organism>
<keyword evidence="2" id="KW-0963">Cytoplasm</keyword>
<comment type="caution">
    <text evidence="10">The sequence shown here is derived from an EMBL/GenBank/DDBJ whole genome shotgun (WGS) entry which is preliminary data.</text>
</comment>
<dbReference type="GO" id="GO:0046872">
    <property type="term" value="F:metal ion binding"/>
    <property type="evidence" value="ECO:0007669"/>
    <property type="project" value="UniProtKB-KW"/>
</dbReference>
<dbReference type="EC" id="1.17.99.6" evidence="10"/>
<accession>A0A941CNV5</accession>
<dbReference type="NCBIfam" id="TIGR00276">
    <property type="entry name" value="tRNA epoxyqueuosine(34) reductase QueG"/>
    <property type="match status" value="1"/>
</dbReference>
<dbReference type="GO" id="GO:0051539">
    <property type="term" value="F:4 iron, 4 sulfur cluster binding"/>
    <property type="evidence" value="ECO:0007669"/>
    <property type="project" value="UniProtKB-KW"/>
</dbReference>
<dbReference type="InterPro" id="IPR017896">
    <property type="entry name" value="4Fe4S_Fe-S-bd"/>
</dbReference>
<feature type="domain" description="4Fe-4S ferredoxin-type" evidence="9">
    <location>
        <begin position="173"/>
        <end position="203"/>
    </location>
</feature>
<keyword evidence="5" id="KW-0671">Queuosine biosynthesis</keyword>
<evidence type="ECO:0000256" key="6">
    <source>
        <dbReference type="ARBA" id="ARBA00023002"/>
    </source>
</evidence>
<keyword evidence="6 10" id="KW-0560">Oxidoreductase</keyword>
<proteinExistence type="predicted"/>
<dbReference type="Pfam" id="PF08331">
    <property type="entry name" value="QueG_DUF1730"/>
    <property type="match status" value="1"/>
</dbReference>
<gene>
    <name evidence="10" type="primary">queG</name>
    <name evidence="10" type="ORF">KCG48_07420</name>
</gene>
<dbReference type="EMBL" id="JAGSCS010000008">
    <property type="protein sequence ID" value="MBR0576170.1"/>
    <property type="molecule type" value="Genomic_DNA"/>
</dbReference>
<dbReference type="PROSITE" id="PS51379">
    <property type="entry name" value="4FE4S_FER_2"/>
    <property type="match status" value="1"/>
</dbReference>
<dbReference type="GO" id="GO:0008616">
    <property type="term" value="P:tRNA queuosine(34) biosynthetic process"/>
    <property type="evidence" value="ECO:0007669"/>
    <property type="project" value="UniProtKB-KW"/>
</dbReference>
<evidence type="ECO:0000256" key="1">
    <source>
        <dbReference type="ARBA" id="ARBA00022485"/>
    </source>
</evidence>
<evidence type="ECO:0000256" key="8">
    <source>
        <dbReference type="ARBA" id="ARBA00023014"/>
    </source>
</evidence>
<keyword evidence="4" id="KW-0479">Metal-binding</keyword>
<evidence type="ECO:0000313" key="10">
    <source>
        <dbReference type="EMBL" id="MBR0576170.1"/>
    </source>
</evidence>
<reference evidence="10" key="1">
    <citation type="submission" date="2021-04" db="EMBL/GenBank/DDBJ databases">
        <title>Proteiniclasticum sedimins sp. nov., an obligate anaerobic bacterium isolated from anaerobic sludge.</title>
        <authorList>
            <person name="Liu J."/>
        </authorList>
    </citation>
    <scope>NUCLEOTIDE SEQUENCE</scope>
    <source>
        <strain evidence="10">BAD-10</strain>
    </source>
</reference>
<evidence type="ECO:0000256" key="5">
    <source>
        <dbReference type="ARBA" id="ARBA00022785"/>
    </source>
</evidence>
<dbReference type="Gene3D" id="3.30.70.20">
    <property type="match status" value="1"/>
</dbReference>
<dbReference type="GO" id="GO:0052693">
    <property type="term" value="F:epoxyqueuosine reductase activity"/>
    <property type="evidence" value="ECO:0007669"/>
    <property type="project" value="UniProtKB-EC"/>
</dbReference>
<dbReference type="Proteomes" id="UP000675379">
    <property type="component" value="Unassembled WGS sequence"/>
</dbReference>
<dbReference type="SUPFAM" id="SSF46548">
    <property type="entry name" value="alpha-helical ferredoxin"/>
    <property type="match status" value="1"/>
</dbReference>
<dbReference type="InterPro" id="IPR013542">
    <property type="entry name" value="QueG_DUF1730"/>
</dbReference>